<sequence>MTCTLSNVESTKVLPVIEATSNLTKIRSNHLTSFGTGMFVAPNTINFSYVFTNMGFTDNLTIYLTLLICLTILIVLIIWGRIMDRKDVQKTI</sequence>
<proteinExistence type="predicted"/>
<dbReference type="PANTHER" id="PTHR10877:SF150">
    <property type="entry name" value="REJ DOMAIN-CONTAINING PROTEIN"/>
    <property type="match status" value="1"/>
</dbReference>
<keyword evidence="1" id="KW-0472">Membrane</keyword>
<name>A0A5B7HW35_PORTR</name>
<dbReference type="InterPro" id="IPR051223">
    <property type="entry name" value="Polycystin"/>
</dbReference>
<keyword evidence="3" id="KW-1185">Reference proteome</keyword>
<dbReference type="PANTHER" id="PTHR10877">
    <property type="entry name" value="POLYCYSTIN FAMILY MEMBER"/>
    <property type="match status" value="1"/>
</dbReference>
<dbReference type="InterPro" id="IPR036259">
    <property type="entry name" value="MFS_trans_sf"/>
</dbReference>
<dbReference type="SUPFAM" id="SSF103473">
    <property type="entry name" value="MFS general substrate transporter"/>
    <property type="match status" value="1"/>
</dbReference>
<evidence type="ECO:0000256" key="1">
    <source>
        <dbReference type="SAM" id="Phobius"/>
    </source>
</evidence>
<evidence type="ECO:0000313" key="2">
    <source>
        <dbReference type="EMBL" id="MPC73467.1"/>
    </source>
</evidence>
<dbReference type="Proteomes" id="UP000324222">
    <property type="component" value="Unassembled WGS sequence"/>
</dbReference>
<dbReference type="GO" id="GO:0050982">
    <property type="term" value="P:detection of mechanical stimulus"/>
    <property type="evidence" value="ECO:0007669"/>
    <property type="project" value="TreeGrafter"/>
</dbReference>
<comment type="caution">
    <text evidence="2">The sequence shown here is derived from an EMBL/GenBank/DDBJ whole genome shotgun (WGS) entry which is preliminary data.</text>
</comment>
<keyword evidence="1" id="KW-1133">Transmembrane helix</keyword>
<dbReference type="GO" id="GO:0016020">
    <property type="term" value="C:membrane"/>
    <property type="evidence" value="ECO:0007669"/>
    <property type="project" value="TreeGrafter"/>
</dbReference>
<gene>
    <name evidence="2" type="primary">Pkd1</name>
    <name evidence="2" type="ORF">E2C01_067797</name>
</gene>
<protein>
    <submittedName>
        <fullName evidence="2">Polycystin-1</fullName>
    </submittedName>
</protein>
<feature type="transmembrane region" description="Helical" evidence="1">
    <location>
        <begin position="60"/>
        <end position="80"/>
    </location>
</feature>
<reference evidence="2 3" key="1">
    <citation type="submission" date="2019-05" db="EMBL/GenBank/DDBJ databases">
        <title>Another draft genome of Portunus trituberculatus and its Hox gene families provides insights of decapod evolution.</title>
        <authorList>
            <person name="Jeong J.-H."/>
            <person name="Song I."/>
            <person name="Kim S."/>
            <person name="Choi T."/>
            <person name="Kim D."/>
            <person name="Ryu S."/>
            <person name="Kim W."/>
        </authorList>
    </citation>
    <scope>NUCLEOTIDE SEQUENCE [LARGE SCALE GENOMIC DNA]</scope>
    <source>
        <tissue evidence="2">Muscle</tissue>
    </source>
</reference>
<dbReference type="AlphaFoldDB" id="A0A5B7HW35"/>
<keyword evidence="1" id="KW-0812">Transmembrane</keyword>
<dbReference type="EMBL" id="VSRR010036859">
    <property type="protein sequence ID" value="MPC73467.1"/>
    <property type="molecule type" value="Genomic_DNA"/>
</dbReference>
<organism evidence="2 3">
    <name type="scientific">Portunus trituberculatus</name>
    <name type="common">Swimming crab</name>
    <name type="synonym">Neptunus trituberculatus</name>
    <dbReference type="NCBI Taxonomy" id="210409"/>
    <lineage>
        <taxon>Eukaryota</taxon>
        <taxon>Metazoa</taxon>
        <taxon>Ecdysozoa</taxon>
        <taxon>Arthropoda</taxon>
        <taxon>Crustacea</taxon>
        <taxon>Multicrustacea</taxon>
        <taxon>Malacostraca</taxon>
        <taxon>Eumalacostraca</taxon>
        <taxon>Eucarida</taxon>
        <taxon>Decapoda</taxon>
        <taxon>Pleocyemata</taxon>
        <taxon>Brachyura</taxon>
        <taxon>Eubrachyura</taxon>
        <taxon>Portunoidea</taxon>
        <taxon>Portunidae</taxon>
        <taxon>Portuninae</taxon>
        <taxon>Portunus</taxon>
    </lineage>
</organism>
<dbReference type="GO" id="GO:0005262">
    <property type="term" value="F:calcium channel activity"/>
    <property type="evidence" value="ECO:0007669"/>
    <property type="project" value="TreeGrafter"/>
</dbReference>
<evidence type="ECO:0000313" key="3">
    <source>
        <dbReference type="Proteomes" id="UP000324222"/>
    </source>
</evidence>
<accession>A0A5B7HW35</accession>